<dbReference type="GO" id="GO:0007200">
    <property type="term" value="P:phospholipase C-activating G protein-coupled receptor signaling pathway"/>
    <property type="evidence" value="ECO:0007669"/>
    <property type="project" value="TreeGrafter"/>
</dbReference>
<evidence type="ECO:0000256" key="1">
    <source>
        <dbReference type="ARBA" id="ARBA00004651"/>
    </source>
</evidence>
<feature type="transmembrane region" description="Helical" evidence="11">
    <location>
        <begin position="175"/>
        <end position="198"/>
    </location>
</feature>
<protein>
    <submittedName>
        <fullName evidence="13">G protein-coupled receptor 35</fullName>
    </submittedName>
</protein>
<dbReference type="SUPFAM" id="SSF81321">
    <property type="entry name" value="Family A G protein-coupled receptor-like"/>
    <property type="match status" value="1"/>
</dbReference>
<reference evidence="13" key="1">
    <citation type="submission" date="2025-08" db="UniProtKB">
        <authorList>
            <consortium name="Ensembl"/>
        </authorList>
    </citation>
    <scope>IDENTIFICATION</scope>
</reference>
<comment type="subcellular location">
    <subcellularLocation>
        <location evidence="1">Cell membrane</location>
        <topology evidence="1">Multi-pass membrane protein</topology>
    </subcellularLocation>
</comment>
<evidence type="ECO:0000256" key="8">
    <source>
        <dbReference type="ARBA" id="ARBA00023180"/>
    </source>
</evidence>
<dbReference type="PANTHER" id="PTHR24232">
    <property type="entry name" value="G-PROTEIN COUPLED RECEPTOR"/>
    <property type="match status" value="1"/>
</dbReference>
<keyword evidence="7 10" id="KW-0675">Receptor</keyword>
<evidence type="ECO:0000259" key="12">
    <source>
        <dbReference type="PROSITE" id="PS50262"/>
    </source>
</evidence>
<feature type="domain" description="G-protein coupled receptors family 1 profile" evidence="12">
    <location>
        <begin position="39"/>
        <end position="277"/>
    </location>
</feature>
<reference evidence="13" key="2">
    <citation type="submission" date="2025-09" db="UniProtKB">
        <authorList>
            <consortium name="Ensembl"/>
        </authorList>
    </citation>
    <scope>IDENTIFICATION</scope>
</reference>
<dbReference type="FunFam" id="1.20.1070.10:FF:000142">
    <property type="entry name" value="G protein-coupled receptor 55"/>
    <property type="match status" value="1"/>
</dbReference>
<keyword evidence="5 10" id="KW-0297">G-protein coupled receptor</keyword>
<feature type="transmembrane region" description="Helical" evidence="11">
    <location>
        <begin position="136"/>
        <end position="155"/>
    </location>
</feature>
<dbReference type="PROSITE" id="PS00237">
    <property type="entry name" value="G_PROTEIN_RECEP_F1_1"/>
    <property type="match status" value="1"/>
</dbReference>
<dbReference type="Ensembl" id="ENSMCST00000010040.1">
    <property type="protein sequence ID" value="ENSMCSP00000009798.1"/>
    <property type="gene ID" value="ENSMCSG00000006930.1"/>
</dbReference>
<dbReference type="GO" id="GO:0005886">
    <property type="term" value="C:plasma membrane"/>
    <property type="evidence" value="ECO:0007669"/>
    <property type="project" value="UniProtKB-SubCell"/>
</dbReference>
<keyword evidence="4 11" id="KW-1133">Transmembrane helix</keyword>
<evidence type="ECO:0000313" key="13">
    <source>
        <dbReference type="Ensembl" id="ENSMCSP00000009798.1"/>
    </source>
</evidence>
<keyword evidence="6 11" id="KW-0472">Membrane</keyword>
<sequence>PIVLQNILQPVTANLEPHHHVRLIEFVFYSLIFFFGALFNILAFWVFLCKMKKWTEIRVYVINLVFADFSVICTLPSMVYLLWNKSARGELCQFTEAMYLINMLVSIYIISFISVDRYIAIKHPLKARSFRSPAKAALLCGLLWVLVITIATVQLRQRHAALCFQTEPPEYAALSLMAIFFFFTLPLAILTFCSAEVIRNLKKHLNTNSPEEKSIQKAMHIIYANLIVFLICFLPAYLGLLARFVMETSSLLSGVTTFLKISACLANCNCCLDAFCYYFAAKEFPEFSSMFPKSRKNTSETAQRAFKNIFGSRILFWNFASHCL</sequence>
<dbReference type="Gene3D" id="1.20.1070.10">
    <property type="entry name" value="Rhodopsin 7-helix transmembrane proteins"/>
    <property type="match status" value="1"/>
</dbReference>
<dbReference type="Pfam" id="PF00001">
    <property type="entry name" value="7tm_1"/>
    <property type="match status" value="1"/>
</dbReference>
<keyword evidence="3 10" id="KW-0812">Transmembrane</keyword>
<evidence type="ECO:0000256" key="9">
    <source>
        <dbReference type="ARBA" id="ARBA00023224"/>
    </source>
</evidence>
<evidence type="ECO:0000256" key="6">
    <source>
        <dbReference type="ARBA" id="ARBA00023136"/>
    </source>
</evidence>
<comment type="similarity">
    <text evidence="10">Belongs to the G-protein coupled receptor 1 family.</text>
</comment>
<feature type="transmembrane region" description="Helical" evidence="11">
    <location>
        <begin position="60"/>
        <end position="82"/>
    </location>
</feature>
<feature type="transmembrane region" description="Helical" evidence="11">
    <location>
        <begin position="218"/>
        <end position="238"/>
    </location>
</feature>
<dbReference type="InterPro" id="IPR017452">
    <property type="entry name" value="GPCR_Rhodpsn_7TM"/>
</dbReference>
<name>A0A8C5X4A7_9PASS</name>
<evidence type="ECO:0000256" key="5">
    <source>
        <dbReference type="ARBA" id="ARBA00023040"/>
    </source>
</evidence>
<dbReference type="PROSITE" id="PS50262">
    <property type="entry name" value="G_PROTEIN_RECEP_F1_2"/>
    <property type="match status" value="1"/>
</dbReference>
<feature type="transmembrane region" description="Helical" evidence="11">
    <location>
        <begin position="26"/>
        <end position="48"/>
    </location>
</feature>
<evidence type="ECO:0000256" key="10">
    <source>
        <dbReference type="RuleBase" id="RU000688"/>
    </source>
</evidence>
<dbReference type="GO" id="GO:0004930">
    <property type="term" value="F:G protein-coupled receptor activity"/>
    <property type="evidence" value="ECO:0007669"/>
    <property type="project" value="UniProtKB-KW"/>
</dbReference>
<dbReference type="InterPro" id="IPR000276">
    <property type="entry name" value="GPCR_Rhodpsn"/>
</dbReference>
<dbReference type="GO" id="GO:0035025">
    <property type="term" value="P:positive regulation of Rho protein signal transduction"/>
    <property type="evidence" value="ECO:0007669"/>
    <property type="project" value="TreeGrafter"/>
</dbReference>
<accession>A0A8C5X4A7</accession>
<feature type="transmembrane region" description="Helical" evidence="11">
    <location>
        <begin position="97"/>
        <end position="115"/>
    </location>
</feature>
<evidence type="ECO:0000313" key="14">
    <source>
        <dbReference type="Proteomes" id="UP000694560"/>
    </source>
</evidence>
<evidence type="ECO:0000256" key="2">
    <source>
        <dbReference type="ARBA" id="ARBA00022475"/>
    </source>
</evidence>
<evidence type="ECO:0000256" key="7">
    <source>
        <dbReference type="ARBA" id="ARBA00023170"/>
    </source>
</evidence>
<keyword evidence="9 10" id="KW-0807">Transducer</keyword>
<keyword evidence="2" id="KW-1003">Cell membrane</keyword>
<evidence type="ECO:0000256" key="4">
    <source>
        <dbReference type="ARBA" id="ARBA00022989"/>
    </source>
</evidence>
<dbReference type="Proteomes" id="UP000694560">
    <property type="component" value="Unplaced"/>
</dbReference>
<dbReference type="AlphaFoldDB" id="A0A8C5X4A7"/>
<evidence type="ECO:0000256" key="11">
    <source>
        <dbReference type="SAM" id="Phobius"/>
    </source>
</evidence>
<dbReference type="PRINTS" id="PR00237">
    <property type="entry name" value="GPCRRHODOPSN"/>
</dbReference>
<keyword evidence="8" id="KW-0325">Glycoprotein</keyword>
<proteinExistence type="inferred from homology"/>
<dbReference type="PANTHER" id="PTHR24232:SF97">
    <property type="entry name" value="G-PROTEIN COUPLED RECEPTORS FAMILY 1 PROFILE DOMAIN-CONTAINING PROTEIN"/>
    <property type="match status" value="1"/>
</dbReference>
<evidence type="ECO:0000256" key="3">
    <source>
        <dbReference type="ARBA" id="ARBA00022692"/>
    </source>
</evidence>
<organism evidence="13 14">
    <name type="scientific">Malurus cyaneus samueli</name>
    <dbReference type="NCBI Taxonomy" id="2593467"/>
    <lineage>
        <taxon>Eukaryota</taxon>
        <taxon>Metazoa</taxon>
        <taxon>Chordata</taxon>
        <taxon>Craniata</taxon>
        <taxon>Vertebrata</taxon>
        <taxon>Euteleostomi</taxon>
        <taxon>Archelosauria</taxon>
        <taxon>Archosauria</taxon>
        <taxon>Dinosauria</taxon>
        <taxon>Saurischia</taxon>
        <taxon>Theropoda</taxon>
        <taxon>Coelurosauria</taxon>
        <taxon>Aves</taxon>
        <taxon>Neognathae</taxon>
        <taxon>Neoaves</taxon>
        <taxon>Telluraves</taxon>
        <taxon>Australaves</taxon>
        <taxon>Passeriformes</taxon>
        <taxon>Meliphagoidea</taxon>
        <taxon>Maluridae</taxon>
        <taxon>Malurus</taxon>
    </lineage>
</organism>
<keyword evidence="14" id="KW-1185">Reference proteome</keyword>